<feature type="transmembrane region" description="Helical" evidence="6">
    <location>
        <begin position="116"/>
        <end position="134"/>
    </location>
</feature>
<evidence type="ECO:0000313" key="8">
    <source>
        <dbReference type="EMBL" id="GFO20957.1"/>
    </source>
</evidence>
<accession>A0AAV4BPS3</accession>
<dbReference type="InterPro" id="IPR019402">
    <property type="entry name" value="CWH43_N"/>
</dbReference>
<comment type="similarity">
    <text evidence="2">Belongs to the DRAM/TMEM150 family.</text>
</comment>
<feature type="transmembrane region" description="Helical" evidence="6">
    <location>
        <begin position="190"/>
        <end position="215"/>
    </location>
</feature>
<protein>
    <submittedName>
        <fullName evidence="8">DNA damage-regulated autophagy modulator protein 2</fullName>
    </submittedName>
</protein>
<gene>
    <name evidence="8" type="ORF">PoB_004746200</name>
</gene>
<evidence type="ECO:0000259" key="7">
    <source>
        <dbReference type="Pfam" id="PF10277"/>
    </source>
</evidence>
<keyword evidence="4 6" id="KW-1133">Transmembrane helix</keyword>
<dbReference type="PANTHER" id="PTHR21324">
    <property type="entry name" value="FASTING-INDUCIBLE INTEGRAL MEMBRANE PROTEIN TM6P1-RELATED"/>
    <property type="match status" value="1"/>
</dbReference>
<dbReference type="Pfam" id="PF10277">
    <property type="entry name" value="Frag1"/>
    <property type="match status" value="1"/>
</dbReference>
<name>A0AAV4BPS3_9GAST</name>
<dbReference type="Proteomes" id="UP000735302">
    <property type="component" value="Unassembled WGS sequence"/>
</dbReference>
<feature type="transmembrane region" description="Helical" evidence="6">
    <location>
        <begin position="91"/>
        <end position="110"/>
    </location>
</feature>
<comment type="caution">
    <text evidence="8">The sequence shown here is derived from an EMBL/GenBank/DDBJ whole genome shotgun (WGS) entry which is preliminary data.</text>
</comment>
<evidence type="ECO:0000256" key="2">
    <source>
        <dbReference type="ARBA" id="ARBA00006565"/>
    </source>
</evidence>
<organism evidence="8 9">
    <name type="scientific">Plakobranchus ocellatus</name>
    <dbReference type="NCBI Taxonomy" id="259542"/>
    <lineage>
        <taxon>Eukaryota</taxon>
        <taxon>Metazoa</taxon>
        <taxon>Spiralia</taxon>
        <taxon>Lophotrochozoa</taxon>
        <taxon>Mollusca</taxon>
        <taxon>Gastropoda</taxon>
        <taxon>Heterobranchia</taxon>
        <taxon>Euthyneura</taxon>
        <taxon>Panpulmonata</taxon>
        <taxon>Sacoglossa</taxon>
        <taxon>Placobranchoidea</taxon>
        <taxon>Plakobranchidae</taxon>
        <taxon>Plakobranchus</taxon>
    </lineage>
</organism>
<dbReference type="PANTHER" id="PTHR21324:SF2">
    <property type="entry name" value="EG:22E5.9 PROTEIN"/>
    <property type="match status" value="1"/>
</dbReference>
<evidence type="ECO:0000256" key="1">
    <source>
        <dbReference type="ARBA" id="ARBA00004127"/>
    </source>
</evidence>
<keyword evidence="3 6" id="KW-0812">Transmembrane</keyword>
<comment type="subcellular location">
    <subcellularLocation>
        <location evidence="1">Endomembrane system</location>
        <topology evidence="1">Multi-pass membrane protein</topology>
    </subcellularLocation>
</comment>
<dbReference type="InterPro" id="IPR050911">
    <property type="entry name" value="DRAM/TMEM150_Autophagy_Mod"/>
</dbReference>
<dbReference type="EMBL" id="BLXT01005227">
    <property type="protein sequence ID" value="GFO20957.1"/>
    <property type="molecule type" value="Genomic_DNA"/>
</dbReference>
<evidence type="ECO:0000256" key="5">
    <source>
        <dbReference type="ARBA" id="ARBA00023136"/>
    </source>
</evidence>
<feature type="transmembrane region" description="Helical" evidence="6">
    <location>
        <begin position="146"/>
        <end position="170"/>
    </location>
</feature>
<feature type="transmembrane region" description="Helical" evidence="6">
    <location>
        <begin position="49"/>
        <end position="70"/>
    </location>
</feature>
<keyword evidence="9" id="KW-1185">Reference proteome</keyword>
<evidence type="ECO:0000256" key="4">
    <source>
        <dbReference type="ARBA" id="ARBA00022989"/>
    </source>
</evidence>
<feature type="domain" description="CWH43-like N-terminal" evidence="7">
    <location>
        <begin position="16"/>
        <end position="219"/>
    </location>
</feature>
<evidence type="ECO:0000256" key="3">
    <source>
        <dbReference type="ARBA" id="ARBA00022692"/>
    </source>
</evidence>
<proteinExistence type="inferred from homology"/>
<evidence type="ECO:0000256" key="6">
    <source>
        <dbReference type="SAM" id="Phobius"/>
    </source>
</evidence>
<sequence length="264" mass="29367">MATGRVEIDGRVGTEYGISVYHGHVEPDFPYISACISSYTAVQAPERCVFAQLVNLGAFLLGANIYIRYLQMAEVLGLLNASSGVRRANRVSLILGWLSAFGLTMVANFQTVEMKAVHYTGAGLAFLLGMVYCWQQTYLSVRYSRWSLVAVCQLIHSIFLSICLIIFVISKTVFKVKEAQGHGTKLDTLRGVYLTSTVSEWLTAASIVTFVLTFYRDFSRVELKSPKVRFNDRDVVLQDYRFGALSSPGSALPEARQNGHTRHV</sequence>
<keyword evidence="5 6" id="KW-0472">Membrane</keyword>
<evidence type="ECO:0000313" key="9">
    <source>
        <dbReference type="Proteomes" id="UP000735302"/>
    </source>
</evidence>
<dbReference type="GO" id="GO:0012505">
    <property type="term" value="C:endomembrane system"/>
    <property type="evidence" value="ECO:0007669"/>
    <property type="project" value="UniProtKB-SubCell"/>
</dbReference>
<dbReference type="AlphaFoldDB" id="A0AAV4BPS3"/>
<reference evidence="8 9" key="1">
    <citation type="journal article" date="2021" name="Elife">
        <title>Chloroplast acquisition without the gene transfer in kleptoplastic sea slugs, Plakobranchus ocellatus.</title>
        <authorList>
            <person name="Maeda T."/>
            <person name="Takahashi S."/>
            <person name="Yoshida T."/>
            <person name="Shimamura S."/>
            <person name="Takaki Y."/>
            <person name="Nagai Y."/>
            <person name="Toyoda A."/>
            <person name="Suzuki Y."/>
            <person name="Arimoto A."/>
            <person name="Ishii H."/>
            <person name="Satoh N."/>
            <person name="Nishiyama T."/>
            <person name="Hasebe M."/>
            <person name="Maruyama T."/>
            <person name="Minagawa J."/>
            <person name="Obokata J."/>
            <person name="Shigenobu S."/>
        </authorList>
    </citation>
    <scope>NUCLEOTIDE SEQUENCE [LARGE SCALE GENOMIC DNA]</scope>
</reference>